<gene>
    <name evidence="8" type="ORF">GCM10009755_16730</name>
</gene>
<comment type="caution">
    <text evidence="8">The sequence shown here is derived from an EMBL/GenBank/DDBJ whole genome shotgun (WGS) entry which is preliminary data.</text>
</comment>
<reference evidence="9" key="1">
    <citation type="journal article" date="2019" name="Int. J. Syst. Evol. Microbiol.">
        <title>The Global Catalogue of Microorganisms (GCM) 10K type strain sequencing project: providing services to taxonomists for standard genome sequencing and annotation.</title>
        <authorList>
            <consortium name="The Broad Institute Genomics Platform"/>
            <consortium name="The Broad Institute Genome Sequencing Center for Infectious Disease"/>
            <person name="Wu L."/>
            <person name="Ma J."/>
        </authorList>
    </citation>
    <scope>NUCLEOTIDE SEQUENCE [LARGE SCALE GENOMIC DNA]</scope>
    <source>
        <strain evidence="9">JCM 14546</strain>
    </source>
</reference>
<dbReference type="Proteomes" id="UP001500755">
    <property type="component" value="Unassembled WGS sequence"/>
</dbReference>
<evidence type="ECO:0000256" key="3">
    <source>
        <dbReference type="ARBA" id="ARBA00023082"/>
    </source>
</evidence>
<dbReference type="InterPro" id="IPR014284">
    <property type="entry name" value="RNA_pol_sigma-70_dom"/>
</dbReference>
<evidence type="ECO:0000259" key="7">
    <source>
        <dbReference type="Pfam" id="PF20239"/>
    </source>
</evidence>
<comment type="similarity">
    <text evidence="1">Belongs to the sigma-70 factor family. ECF subfamily.</text>
</comment>
<dbReference type="SUPFAM" id="SSF88946">
    <property type="entry name" value="Sigma2 domain of RNA polymerase sigma factors"/>
    <property type="match status" value="1"/>
</dbReference>
<keyword evidence="4" id="KW-0804">Transcription</keyword>
<keyword evidence="2" id="KW-0805">Transcription regulation</keyword>
<keyword evidence="3" id="KW-0731">Sigma factor</keyword>
<dbReference type="InterPro" id="IPR007627">
    <property type="entry name" value="RNA_pol_sigma70_r2"/>
</dbReference>
<dbReference type="Gene3D" id="1.10.1740.10">
    <property type="match status" value="1"/>
</dbReference>
<dbReference type="PANTHER" id="PTHR47756:SF2">
    <property type="entry name" value="BLL6612 PROTEIN"/>
    <property type="match status" value="1"/>
</dbReference>
<evidence type="ECO:0000259" key="5">
    <source>
        <dbReference type="Pfam" id="PF04542"/>
    </source>
</evidence>
<dbReference type="InterPro" id="IPR013249">
    <property type="entry name" value="RNA_pol_sigma70_r4_t2"/>
</dbReference>
<dbReference type="SUPFAM" id="SSF88659">
    <property type="entry name" value="Sigma3 and sigma4 domains of RNA polymerase sigma factors"/>
    <property type="match status" value="1"/>
</dbReference>
<organism evidence="8 9">
    <name type="scientific">Brevibacterium samyangense</name>
    <dbReference type="NCBI Taxonomy" id="366888"/>
    <lineage>
        <taxon>Bacteria</taxon>
        <taxon>Bacillati</taxon>
        <taxon>Actinomycetota</taxon>
        <taxon>Actinomycetes</taxon>
        <taxon>Micrococcales</taxon>
        <taxon>Brevibacteriaceae</taxon>
        <taxon>Brevibacterium</taxon>
    </lineage>
</organism>
<evidence type="ECO:0000256" key="2">
    <source>
        <dbReference type="ARBA" id="ARBA00023015"/>
    </source>
</evidence>
<evidence type="ECO:0000256" key="1">
    <source>
        <dbReference type="ARBA" id="ARBA00010641"/>
    </source>
</evidence>
<name>A0ABP5EW36_9MICO</name>
<sequence>MDTAPEDSAEALAGISREDRGRVLAALARRFGDLDLAEDVTQDAMERALATWPRTGIPDSPVAWLMTTARRRALDLLRRESTLAQKLARLHVEQEPEHIARARAADPADGPATPDAIGSGLVDRIPDDRLSLFYTCAHPALRPEERLALTLRFLADLTTEQIAHAFFIPVPTMQQRIVRAKKRITTMGISFEPPLPADLPARTPLVLRVIAVLFTEGYTASTGDDHLRVDLSTEAIRLARLLARMLPHDTEVRGLLALLLLTEARRGARTTTDGTPVPLDHQDRTRWDAGLVHEGLVLAERAAGSTGAGSWTIQAAIAAVHAEAPRTSETDWRQIVVLYDLLARVDPGPLVSLGRAVALGRATSRERGLAALDALDGIPSLDRLRAFHAARAITLRDLGRHAEARNAFARARELPGNAAESRFLDGEIADLP</sequence>
<evidence type="ECO:0000313" key="9">
    <source>
        <dbReference type="Proteomes" id="UP001500755"/>
    </source>
</evidence>
<dbReference type="InterPro" id="IPR013325">
    <property type="entry name" value="RNA_pol_sigma_r2"/>
</dbReference>
<dbReference type="InterPro" id="IPR036388">
    <property type="entry name" value="WH-like_DNA-bd_sf"/>
</dbReference>
<evidence type="ECO:0000256" key="4">
    <source>
        <dbReference type="ARBA" id="ARBA00023163"/>
    </source>
</evidence>
<proteinExistence type="inferred from homology"/>
<dbReference type="NCBIfam" id="TIGR02937">
    <property type="entry name" value="sigma70-ECF"/>
    <property type="match status" value="1"/>
</dbReference>
<evidence type="ECO:0000259" key="6">
    <source>
        <dbReference type="Pfam" id="PF08281"/>
    </source>
</evidence>
<feature type="domain" description="RNA polymerase sigma factor 70 region 4 type 2" evidence="6">
    <location>
        <begin position="136"/>
        <end position="184"/>
    </location>
</feature>
<dbReference type="Pfam" id="PF08281">
    <property type="entry name" value="Sigma70_r4_2"/>
    <property type="match status" value="1"/>
</dbReference>
<dbReference type="Gene3D" id="1.10.10.10">
    <property type="entry name" value="Winged helix-like DNA-binding domain superfamily/Winged helix DNA-binding domain"/>
    <property type="match status" value="1"/>
</dbReference>
<evidence type="ECO:0000313" key="8">
    <source>
        <dbReference type="EMBL" id="GAA2007138.1"/>
    </source>
</evidence>
<dbReference type="Pfam" id="PF20239">
    <property type="entry name" value="DUF6596"/>
    <property type="match status" value="1"/>
</dbReference>
<dbReference type="RefSeq" id="WP_344308726.1">
    <property type="nucleotide sequence ID" value="NZ_BAAANO010000015.1"/>
</dbReference>
<feature type="domain" description="DUF6596" evidence="7">
    <location>
        <begin position="202"/>
        <end position="303"/>
    </location>
</feature>
<dbReference type="EMBL" id="BAAANO010000015">
    <property type="protein sequence ID" value="GAA2007138.1"/>
    <property type="molecule type" value="Genomic_DNA"/>
</dbReference>
<dbReference type="InterPro" id="IPR046531">
    <property type="entry name" value="DUF6596"/>
</dbReference>
<dbReference type="PANTHER" id="PTHR47756">
    <property type="entry name" value="BLL6612 PROTEIN-RELATED"/>
    <property type="match status" value="1"/>
</dbReference>
<feature type="domain" description="RNA polymerase sigma-70 region 2" evidence="5">
    <location>
        <begin position="20"/>
        <end position="81"/>
    </location>
</feature>
<dbReference type="Pfam" id="PF04542">
    <property type="entry name" value="Sigma70_r2"/>
    <property type="match status" value="1"/>
</dbReference>
<dbReference type="InterPro" id="IPR013324">
    <property type="entry name" value="RNA_pol_sigma_r3/r4-like"/>
</dbReference>
<accession>A0ABP5EW36</accession>
<keyword evidence="9" id="KW-1185">Reference proteome</keyword>
<protein>
    <submittedName>
        <fullName evidence="8">RNA polymerase sigma factor</fullName>
    </submittedName>
</protein>